<name>A0A9Q0CH73_9POAL</name>
<evidence type="ECO:0000256" key="4">
    <source>
        <dbReference type="ARBA" id="ARBA00023242"/>
    </source>
</evidence>
<reference evidence="6" key="1">
    <citation type="journal article" date="2022" name="Cell">
        <title>Repeat-based holocentromeres influence genome architecture and karyotype evolution.</title>
        <authorList>
            <person name="Hofstatter P.G."/>
            <person name="Thangavel G."/>
            <person name="Lux T."/>
            <person name="Neumann P."/>
            <person name="Vondrak T."/>
            <person name="Novak P."/>
            <person name="Zhang M."/>
            <person name="Costa L."/>
            <person name="Castellani M."/>
            <person name="Scott A."/>
            <person name="Toegelov H."/>
            <person name="Fuchs J."/>
            <person name="Mata-Sucre Y."/>
            <person name="Dias Y."/>
            <person name="Vanzela A.L.L."/>
            <person name="Huettel B."/>
            <person name="Almeida C.C.S."/>
            <person name="Simkova H."/>
            <person name="Souza G."/>
            <person name="Pedrosa-Harand A."/>
            <person name="Macas J."/>
            <person name="Mayer K.F.X."/>
            <person name="Houben A."/>
            <person name="Marques A."/>
        </authorList>
    </citation>
    <scope>NUCLEOTIDE SEQUENCE</scope>
    <source>
        <strain evidence="6">RhyBre1mFocal</strain>
    </source>
</reference>
<dbReference type="InterPro" id="IPR003441">
    <property type="entry name" value="NAC-dom"/>
</dbReference>
<gene>
    <name evidence="6" type="ORF">LUZ63_010335</name>
</gene>
<keyword evidence="1" id="KW-0805">Transcription regulation</keyword>
<dbReference type="Pfam" id="PF02365">
    <property type="entry name" value="NAM"/>
    <property type="match status" value="1"/>
</dbReference>
<evidence type="ECO:0000256" key="3">
    <source>
        <dbReference type="ARBA" id="ARBA00023163"/>
    </source>
</evidence>
<evidence type="ECO:0000313" key="7">
    <source>
        <dbReference type="Proteomes" id="UP001151287"/>
    </source>
</evidence>
<dbReference type="GO" id="GO:0003677">
    <property type="term" value="F:DNA binding"/>
    <property type="evidence" value="ECO:0007669"/>
    <property type="project" value="UniProtKB-KW"/>
</dbReference>
<evidence type="ECO:0000256" key="2">
    <source>
        <dbReference type="ARBA" id="ARBA00023125"/>
    </source>
</evidence>
<accession>A0A9Q0CH73</accession>
<evidence type="ECO:0000256" key="1">
    <source>
        <dbReference type="ARBA" id="ARBA00023015"/>
    </source>
</evidence>
<dbReference type="PROSITE" id="PS51005">
    <property type="entry name" value="NAC"/>
    <property type="match status" value="1"/>
</dbReference>
<sequence>MERCVGGKLEEDLPGFRFHPTEQELIEYYLSLVVHGKTLKSEIIRMLNIYRHDPWELPGLAVGEREWYFFVRLDKKNGGNGGRPNRTTERGFWKATGSDKPIFRATESRKLIGMRKTLVFYKGRAPRGAKTDWIMNEYRLPDSSNCHYTAPPQGQVVLCKIYRKATPMKELEQRATMEQVNQVSSEKSSFSTNANNSSSHDLENFVIKSIQSNSLNVKNPADKGMKQEIETVSESTVSVHSVVNEHPLELQVPSYSFDLIHDTLFTQPYSPWLDQWLPYANLLNFQFP</sequence>
<protein>
    <recommendedName>
        <fullName evidence="5">NAC domain-containing protein</fullName>
    </recommendedName>
</protein>
<comment type="caution">
    <text evidence="6">The sequence shown here is derived from an EMBL/GenBank/DDBJ whole genome shotgun (WGS) entry which is preliminary data.</text>
</comment>
<proteinExistence type="predicted"/>
<dbReference type="SUPFAM" id="SSF101941">
    <property type="entry name" value="NAC domain"/>
    <property type="match status" value="1"/>
</dbReference>
<keyword evidence="2" id="KW-0238">DNA-binding</keyword>
<dbReference type="PANTHER" id="PTHR31744:SF79">
    <property type="entry name" value="NAC DOMAIN-CONTAINING PROTEIN"/>
    <property type="match status" value="1"/>
</dbReference>
<organism evidence="6 7">
    <name type="scientific">Rhynchospora breviuscula</name>
    <dbReference type="NCBI Taxonomy" id="2022672"/>
    <lineage>
        <taxon>Eukaryota</taxon>
        <taxon>Viridiplantae</taxon>
        <taxon>Streptophyta</taxon>
        <taxon>Embryophyta</taxon>
        <taxon>Tracheophyta</taxon>
        <taxon>Spermatophyta</taxon>
        <taxon>Magnoliopsida</taxon>
        <taxon>Liliopsida</taxon>
        <taxon>Poales</taxon>
        <taxon>Cyperaceae</taxon>
        <taxon>Cyperoideae</taxon>
        <taxon>Rhynchosporeae</taxon>
        <taxon>Rhynchospora</taxon>
    </lineage>
</organism>
<dbReference type="PANTHER" id="PTHR31744">
    <property type="entry name" value="PROTEIN CUP-SHAPED COTYLEDON 2-RELATED"/>
    <property type="match status" value="1"/>
</dbReference>
<dbReference type="Gene3D" id="2.170.150.80">
    <property type="entry name" value="NAC domain"/>
    <property type="match status" value="1"/>
</dbReference>
<dbReference type="Proteomes" id="UP001151287">
    <property type="component" value="Unassembled WGS sequence"/>
</dbReference>
<keyword evidence="3" id="KW-0804">Transcription</keyword>
<dbReference type="GO" id="GO:0006355">
    <property type="term" value="P:regulation of DNA-templated transcription"/>
    <property type="evidence" value="ECO:0007669"/>
    <property type="project" value="InterPro"/>
</dbReference>
<evidence type="ECO:0000313" key="6">
    <source>
        <dbReference type="EMBL" id="KAJ1693637.1"/>
    </source>
</evidence>
<dbReference type="InterPro" id="IPR036093">
    <property type="entry name" value="NAC_dom_sf"/>
</dbReference>
<dbReference type="OrthoDB" id="645461at2759"/>
<keyword evidence="4" id="KW-0539">Nucleus</keyword>
<dbReference type="EMBL" id="JAMQYH010000003">
    <property type="protein sequence ID" value="KAJ1693637.1"/>
    <property type="molecule type" value="Genomic_DNA"/>
</dbReference>
<evidence type="ECO:0000259" key="5">
    <source>
        <dbReference type="PROSITE" id="PS51005"/>
    </source>
</evidence>
<dbReference type="AlphaFoldDB" id="A0A9Q0CH73"/>
<feature type="domain" description="NAC" evidence="5">
    <location>
        <begin position="12"/>
        <end position="164"/>
    </location>
</feature>
<keyword evidence="7" id="KW-1185">Reference proteome</keyword>